<reference evidence="1" key="1">
    <citation type="submission" date="2022-02" db="EMBL/GenBank/DDBJ databases">
        <title>Plant Genome Project.</title>
        <authorList>
            <person name="Zhang R.-G."/>
        </authorList>
    </citation>
    <scope>NUCLEOTIDE SEQUENCE</scope>
    <source>
        <strain evidence="1">AT1</strain>
    </source>
</reference>
<name>A0ACC0NSX5_RHOML</name>
<proteinExistence type="predicted"/>
<keyword evidence="2" id="KW-1185">Reference proteome</keyword>
<gene>
    <name evidence="1" type="ORF">RHMOL_Rhmol05G0246900</name>
</gene>
<organism evidence="1 2">
    <name type="scientific">Rhododendron molle</name>
    <name type="common">Chinese azalea</name>
    <name type="synonym">Azalea mollis</name>
    <dbReference type="NCBI Taxonomy" id="49168"/>
    <lineage>
        <taxon>Eukaryota</taxon>
        <taxon>Viridiplantae</taxon>
        <taxon>Streptophyta</taxon>
        <taxon>Embryophyta</taxon>
        <taxon>Tracheophyta</taxon>
        <taxon>Spermatophyta</taxon>
        <taxon>Magnoliopsida</taxon>
        <taxon>eudicotyledons</taxon>
        <taxon>Gunneridae</taxon>
        <taxon>Pentapetalae</taxon>
        <taxon>asterids</taxon>
        <taxon>Ericales</taxon>
        <taxon>Ericaceae</taxon>
        <taxon>Ericoideae</taxon>
        <taxon>Rhodoreae</taxon>
        <taxon>Rhododendron</taxon>
    </lineage>
</organism>
<evidence type="ECO:0000313" key="1">
    <source>
        <dbReference type="EMBL" id="KAI8556365.1"/>
    </source>
</evidence>
<dbReference type="Proteomes" id="UP001062846">
    <property type="component" value="Chromosome 5"/>
</dbReference>
<sequence length="73" mass="8239">MLCWGLGIDCVVLEECGGKVYLKLLEQKIKVLISPFFVVVRSTSSQGLNFDASSRKWSSSWSIPSEELHFDDE</sequence>
<evidence type="ECO:0000313" key="2">
    <source>
        <dbReference type="Proteomes" id="UP001062846"/>
    </source>
</evidence>
<dbReference type="EMBL" id="CM046392">
    <property type="protein sequence ID" value="KAI8556365.1"/>
    <property type="molecule type" value="Genomic_DNA"/>
</dbReference>
<accession>A0ACC0NSX5</accession>
<protein>
    <submittedName>
        <fullName evidence="1">Uncharacterized protein</fullName>
    </submittedName>
</protein>
<comment type="caution">
    <text evidence="1">The sequence shown here is derived from an EMBL/GenBank/DDBJ whole genome shotgun (WGS) entry which is preliminary data.</text>
</comment>